<dbReference type="GO" id="GO:0030267">
    <property type="term" value="F:glyoxylate reductase (NADPH) activity"/>
    <property type="evidence" value="ECO:0007669"/>
    <property type="project" value="TreeGrafter"/>
</dbReference>
<protein>
    <submittedName>
        <fullName evidence="5">Glyoxylate reductase</fullName>
    </submittedName>
</protein>
<dbReference type="Gene3D" id="3.40.50.720">
    <property type="entry name" value="NAD(P)-binding Rossmann-like Domain"/>
    <property type="match status" value="2"/>
</dbReference>
<dbReference type="EMBL" id="KI894007">
    <property type="protein sequence ID" value="OCF53616.1"/>
    <property type="molecule type" value="Genomic_DNA"/>
</dbReference>
<dbReference type="InterPro" id="IPR029753">
    <property type="entry name" value="D-isomer_DH_CS"/>
</dbReference>
<dbReference type="GO" id="GO:0005829">
    <property type="term" value="C:cytosol"/>
    <property type="evidence" value="ECO:0007669"/>
    <property type="project" value="TreeGrafter"/>
</dbReference>
<dbReference type="InterPro" id="IPR006139">
    <property type="entry name" value="D-isomer_2_OHA_DH_cat_dom"/>
</dbReference>
<proteinExistence type="inferred from homology"/>
<feature type="domain" description="D-isomer specific 2-hydroxyacid dehydrogenase NAD-binding" evidence="4">
    <location>
        <begin position="115"/>
        <end position="312"/>
    </location>
</feature>
<sequence>MSKILLTRYVGDHAMNILKSSGYELIVNPEDAAPKREWVLKHLADPEVGAACIMHSQPSDKVDAEFINTCNDNLKCVSTFSVGYDHIDVKAAHARGIKIGHTPGVLNDAVADITVMLVLMTLRKVGYGIDLIKRGDWPSLPWAPFVLCGHSISHPGLTIGFLGFGRISQAAVERLIAFTNKTEPANIIYTSSRRRENQDEIDTDFSKRYGVQVKRVEKDELATNADILIVLCDLNPSTKDLVNKDFLAKMKPSSILVNVARGPVVNSEDLHDALKAGKIFGAGLDVITGEPNIKPDHPLLHLDNCIVIPHLGSGDFDTRNKMAELCVRNAIQAMKGGPLLAEVKA</sequence>
<evidence type="ECO:0000313" key="5">
    <source>
        <dbReference type="EMBL" id="OCF53616.1"/>
    </source>
</evidence>
<evidence type="ECO:0000259" key="3">
    <source>
        <dbReference type="Pfam" id="PF00389"/>
    </source>
</evidence>
<name>A0A1B9IDJ5_9TREE</name>
<dbReference type="AlphaFoldDB" id="A0A1B9IDJ5"/>
<dbReference type="SUPFAM" id="SSF51735">
    <property type="entry name" value="NAD(P)-binding Rossmann-fold domains"/>
    <property type="match status" value="1"/>
</dbReference>
<dbReference type="InterPro" id="IPR006140">
    <property type="entry name" value="D-isomer_DH_NAD-bd"/>
</dbReference>
<reference evidence="5" key="1">
    <citation type="submission" date="2013-07" db="EMBL/GenBank/DDBJ databases">
        <title>The Genome Sequence of Cryptococcus pinus CBS10737.</title>
        <authorList>
            <consortium name="The Broad Institute Genome Sequencing Platform"/>
            <person name="Cuomo C."/>
            <person name="Litvintseva A."/>
            <person name="Chen Y."/>
            <person name="Heitman J."/>
            <person name="Sun S."/>
            <person name="Springer D."/>
            <person name="Dromer F."/>
            <person name="Young S.K."/>
            <person name="Zeng Q."/>
            <person name="Gargeya S."/>
            <person name="Fitzgerald M."/>
            <person name="Abouelleil A."/>
            <person name="Alvarado L."/>
            <person name="Berlin A.M."/>
            <person name="Chapman S.B."/>
            <person name="Dewar J."/>
            <person name="Goldberg J."/>
            <person name="Griggs A."/>
            <person name="Gujja S."/>
            <person name="Hansen M."/>
            <person name="Howarth C."/>
            <person name="Imamovic A."/>
            <person name="Larimer J."/>
            <person name="McCowan C."/>
            <person name="Murphy C."/>
            <person name="Pearson M."/>
            <person name="Priest M."/>
            <person name="Roberts A."/>
            <person name="Saif S."/>
            <person name="Shea T."/>
            <person name="Sykes S."/>
            <person name="Wortman J."/>
            <person name="Nusbaum C."/>
            <person name="Birren B."/>
        </authorList>
    </citation>
    <scope>NUCLEOTIDE SEQUENCE [LARGE SCALE GENOMIC DNA]</scope>
    <source>
        <strain evidence="5">CBS 10737</strain>
    </source>
</reference>
<dbReference type="PANTHER" id="PTHR10996:SF277">
    <property type="entry name" value="GLYOXYLATE REDUCTASE_HYDROXYPYRUVATE REDUCTASE"/>
    <property type="match status" value="1"/>
</dbReference>
<dbReference type="FunFam" id="3.40.50.720:FF:000606">
    <property type="entry name" value="Chromosome 15, whole genome shotgun sequence"/>
    <property type="match status" value="1"/>
</dbReference>
<dbReference type="GO" id="GO:0016618">
    <property type="term" value="F:hydroxypyruvate reductase [NAD(P)H] activity"/>
    <property type="evidence" value="ECO:0007669"/>
    <property type="project" value="TreeGrafter"/>
</dbReference>
<dbReference type="Pfam" id="PF02826">
    <property type="entry name" value="2-Hacid_dh_C"/>
    <property type="match status" value="1"/>
</dbReference>
<dbReference type="InterPro" id="IPR050223">
    <property type="entry name" value="D-isomer_2-hydroxyacid_DH"/>
</dbReference>
<evidence type="ECO:0000256" key="1">
    <source>
        <dbReference type="ARBA" id="ARBA00023002"/>
    </source>
</evidence>
<dbReference type="SUPFAM" id="SSF52283">
    <property type="entry name" value="Formate/glycerate dehydrogenase catalytic domain-like"/>
    <property type="match status" value="1"/>
</dbReference>
<evidence type="ECO:0000256" key="2">
    <source>
        <dbReference type="RuleBase" id="RU003719"/>
    </source>
</evidence>
<comment type="similarity">
    <text evidence="2">Belongs to the D-isomer specific 2-hydroxyacid dehydrogenase family.</text>
</comment>
<dbReference type="OrthoDB" id="9991913at2759"/>
<dbReference type="PANTHER" id="PTHR10996">
    <property type="entry name" value="2-HYDROXYACID DEHYDROGENASE-RELATED"/>
    <property type="match status" value="1"/>
</dbReference>
<dbReference type="CDD" id="cd05301">
    <property type="entry name" value="GDH"/>
    <property type="match status" value="1"/>
</dbReference>
<keyword evidence="1 2" id="KW-0560">Oxidoreductase</keyword>
<dbReference type="GO" id="GO:0051287">
    <property type="term" value="F:NAD binding"/>
    <property type="evidence" value="ECO:0007669"/>
    <property type="project" value="InterPro"/>
</dbReference>
<dbReference type="STRING" id="1296096.A0A1B9IDJ5"/>
<evidence type="ECO:0000259" key="4">
    <source>
        <dbReference type="Pfam" id="PF02826"/>
    </source>
</evidence>
<dbReference type="InterPro" id="IPR036291">
    <property type="entry name" value="NAD(P)-bd_dom_sf"/>
</dbReference>
<feature type="domain" description="D-isomer specific 2-hydroxyacid dehydrogenase catalytic" evidence="3">
    <location>
        <begin position="4"/>
        <end position="343"/>
    </location>
</feature>
<dbReference type="Pfam" id="PF00389">
    <property type="entry name" value="2-Hacid_dh"/>
    <property type="match status" value="1"/>
</dbReference>
<gene>
    <name evidence="5" type="ORF">I206_00922</name>
</gene>
<organism evidence="5">
    <name type="scientific">Kwoniella pini CBS 10737</name>
    <dbReference type="NCBI Taxonomy" id="1296096"/>
    <lineage>
        <taxon>Eukaryota</taxon>
        <taxon>Fungi</taxon>
        <taxon>Dikarya</taxon>
        <taxon>Basidiomycota</taxon>
        <taxon>Agaricomycotina</taxon>
        <taxon>Tremellomycetes</taxon>
        <taxon>Tremellales</taxon>
        <taxon>Cryptococcaceae</taxon>
        <taxon>Kwoniella</taxon>
    </lineage>
</organism>
<dbReference type="PROSITE" id="PS00671">
    <property type="entry name" value="D_2_HYDROXYACID_DH_3"/>
    <property type="match status" value="1"/>
</dbReference>
<reference evidence="5" key="2">
    <citation type="submission" date="2016-07" db="EMBL/GenBank/DDBJ databases">
        <title>Evolution of pathogenesis and genome organization in the Tremellales.</title>
        <authorList>
            <person name="Cuomo C."/>
            <person name="Litvintseva A."/>
            <person name="Heitman J."/>
            <person name="Chen Y."/>
            <person name="Sun S."/>
            <person name="Springer D."/>
            <person name="Dromer F."/>
            <person name="Young S."/>
            <person name="Zeng Q."/>
            <person name="Chapman S."/>
            <person name="Gujja S."/>
            <person name="Saif S."/>
            <person name="Birren B."/>
        </authorList>
    </citation>
    <scope>NUCLEOTIDE SEQUENCE</scope>
    <source>
        <strain evidence="5">CBS 10737</strain>
    </source>
</reference>
<accession>A0A1B9IDJ5</accession>